<dbReference type="EMBL" id="BSPV01000006">
    <property type="protein sequence ID" value="GLT14972.1"/>
    <property type="molecule type" value="Genomic_DNA"/>
</dbReference>
<dbReference type="Pfam" id="PF10263">
    <property type="entry name" value="SprT-like"/>
    <property type="match status" value="1"/>
</dbReference>
<comment type="caution">
    <text evidence="9">The sequence shown here is derived from an EMBL/GenBank/DDBJ whole genome shotgun (WGS) entry which is preliminary data.</text>
</comment>
<keyword evidence="10" id="KW-1185">Reference proteome</keyword>
<evidence type="ECO:0000259" key="8">
    <source>
        <dbReference type="SMART" id="SM00731"/>
    </source>
</evidence>
<protein>
    <recommendedName>
        <fullName evidence="3 7">Protein SprT</fullName>
    </recommendedName>
</protein>
<evidence type="ECO:0000256" key="4">
    <source>
        <dbReference type="ARBA" id="ARBA00022490"/>
    </source>
</evidence>
<name>A0ABQ6EPX0_9VIBR</name>
<evidence type="ECO:0000256" key="2">
    <source>
        <dbReference type="ARBA" id="ARBA00006591"/>
    </source>
</evidence>
<keyword evidence="6 7" id="KW-0862">Zinc</keyword>
<feature type="active site" evidence="7">
    <location>
        <position position="79"/>
    </location>
</feature>
<feature type="domain" description="SprT-like" evidence="8">
    <location>
        <begin position="16"/>
        <end position="165"/>
    </location>
</feature>
<dbReference type="PANTHER" id="PTHR38773:SF1">
    <property type="entry name" value="PROTEIN SPRT"/>
    <property type="match status" value="1"/>
</dbReference>
<comment type="similarity">
    <text evidence="2 7">Belongs to the SprT family.</text>
</comment>
<evidence type="ECO:0000256" key="1">
    <source>
        <dbReference type="ARBA" id="ARBA00004496"/>
    </source>
</evidence>
<comment type="subcellular location">
    <subcellularLocation>
        <location evidence="1 7">Cytoplasm</location>
    </subcellularLocation>
</comment>
<evidence type="ECO:0000256" key="7">
    <source>
        <dbReference type="HAMAP-Rule" id="MF_00746"/>
    </source>
</evidence>
<accession>A0ABQ6EPX0</accession>
<evidence type="ECO:0000313" key="9">
    <source>
        <dbReference type="EMBL" id="GLT14972.1"/>
    </source>
</evidence>
<comment type="cofactor">
    <cofactor evidence="7">
        <name>Zn(2+)</name>
        <dbReference type="ChEBI" id="CHEBI:29105"/>
    </cofactor>
    <text evidence="7">Binds 1 zinc ion.</text>
</comment>
<proteinExistence type="inferred from homology"/>
<feature type="binding site" evidence="7">
    <location>
        <position position="78"/>
    </location>
    <ligand>
        <name>Zn(2+)</name>
        <dbReference type="ChEBI" id="CHEBI:29105"/>
    </ligand>
</feature>
<reference evidence="10" key="1">
    <citation type="journal article" date="2019" name="Int. J. Syst. Evol. Microbiol.">
        <title>The Global Catalogue of Microorganisms (GCM) 10K type strain sequencing project: providing services to taxonomists for standard genome sequencing and annotation.</title>
        <authorList>
            <consortium name="The Broad Institute Genomics Platform"/>
            <consortium name="The Broad Institute Genome Sequencing Center for Infectious Disease"/>
            <person name="Wu L."/>
            <person name="Ma J."/>
        </authorList>
    </citation>
    <scope>NUCLEOTIDE SEQUENCE [LARGE SCALE GENOMIC DNA]</scope>
    <source>
        <strain evidence="10">NBRC 111146</strain>
    </source>
</reference>
<gene>
    <name evidence="7 9" type="primary">sprT</name>
    <name evidence="9" type="ORF">GCM10007931_19470</name>
</gene>
<dbReference type="SMART" id="SM00731">
    <property type="entry name" value="SprT"/>
    <property type="match status" value="1"/>
</dbReference>
<evidence type="ECO:0000256" key="3">
    <source>
        <dbReference type="ARBA" id="ARBA00020082"/>
    </source>
</evidence>
<evidence type="ECO:0000256" key="5">
    <source>
        <dbReference type="ARBA" id="ARBA00022723"/>
    </source>
</evidence>
<dbReference type="InterPro" id="IPR006640">
    <property type="entry name" value="SprT-like_domain"/>
</dbReference>
<dbReference type="InterPro" id="IPR023483">
    <property type="entry name" value="Uncharacterised_SprT"/>
</dbReference>
<keyword evidence="4 7" id="KW-0963">Cytoplasm</keyword>
<evidence type="ECO:0000256" key="6">
    <source>
        <dbReference type="ARBA" id="ARBA00022833"/>
    </source>
</evidence>
<evidence type="ECO:0000313" key="10">
    <source>
        <dbReference type="Proteomes" id="UP001157156"/>
    </source>
</evidence>
<feature type="binding site" evidence="7">
    <location>
        <position position="82"/>
    </location>
    <ligand>
        <name>Zn(2+)</name>
        <dbReference type="ChEBI" id="CHEBI:29105"/>
    </ligand>
</feature>
<dbReference type="Proteomes" id="UP001157156">
    <property type="component" value="Unassembled WGS sequence"/>
</dbReference>
<dbReference type="PANTHER" id="PTHR38773">
    <property type="entry name" value="PROTEIN SPRT"/>
    <property type="match status" value="1"/>
</dbReference>
<dbReference type="HAMAP" id="MF_00746">
    <property type="entry name" value="SprT"/>
    <property type="match status" value="1"/>
</dbReference>
<dbReference type="NCBIfam" id="NF003421">
    <property type="entry name" value="PRK04860.1"/>
    <property type="match status" value="1"/>
</dbReference>
<organism evidence="9 10">
    <name type="scientific">Vibrio algivorus</name>
    <dbReference type="NCBI Taxonomy" id="1667024"/>
    <lineage>
        <taxon>Bacteria</taxon>
        <taxon>Pseudomonadati</taxon>
        <taxon>Pseudomonadota</taxon>
        <taxon>Gammaproteobacteria</taxon>
        <taxon>Vibrionales</taxon>
        <taxon>Vibrionaceae</taxon>
        <taxon>Vibrio</taxon>
    </lineage>
</organism>
<sequence>MSAIVIPQSLIHQLENSLQLHLKKAELAFECSFPTPELTFNVRGKVAGKAYLQQWRIRLNPTLFIENQQAFIEQVIPHELAHLITYHQFGRVKPHGKEWRYVMANIFQCPPEIYHAFDVSSVQGKTFTYQCQCQTHLLSIRRHNKVKRQQTRYHCSLCGTQLERLNKEKVINSL</sequence>
<keyword evidence="5 7" id="KW-0479">Metal-binding</keyword>